<dbReference type="PANTHER" id="PTHR30161">
    <property type="entry name" value="FLAGELLAR EXPORT PROTEIN, MEMBRANE FLHA SUBUNIT-RELATED"/>
    <property type="match status" value="1"/>
</dbReference>
<keyword evidence="1" id="KW-0812">Transmembrane</keyword>
<dbReference type="PRINTS" id="PR00949">
    <property type="entry name" value="TYPE3IMAPROT"/>
</dbReference>
<dbReference type="AlphaFoldDB" id="A0A9E4K1X7"/>
<protein>
    <submittedName>
        <fullName evidence="2">FHIPEP family type III secretion protein</fullName>
    </submittedName>
</protein>
<sequence>MSIQAFLHTEKKTDHGILSNVSDLFLAVGIVAIIALMVLPLPLLVLDALVALNIVIGLILVLMGVYITSPLQFSVFPSVLLISTLYRLALSVATTRMILLHGDAGHIIDTFGNMVAGGNIVVGLVVFLIITLVQFIVIAKGAERVAEVAARFTLDAMPGKQLSIDSDLRSGLIDKDEAKRKRREIELESKLHGSMDGAMKFVKGDAIAGIVIIIINLIGGLAIGVLQLDMDMSAAMAKYSILTVGDGMVAQIPALLGAMSAGLIVTRATDEKSDRHLGDSIQKQLTAIPRVTLVAGGLCMLLALVPGFPSGIFVGIGALLLLSGALLVPFWKSKIEKVTKPTFEVILSNKDSTSNLEKVVNPITEVKPAVPLLLQLPVELSDTEKSKNLMIEIEKKVNEYQVDIGILLPKINLHWYRDKKTGWQLLAYEVPIISDSFEGENILLEMPIKIREALRRNITLFLGLQETSTMLTQQTAEIPDIIKEVLRIVPMQSLSTILRNLIEEEIPIRNLRGILEALIETGQHEKDINNLTEYSRIALRRQITHRYAPSGVLQAVILTPELEEKLLQSVRVTSGVVQMSLQPQQAEKIIANILASIQKHNPTAIVTSVQIRRHIRKMIENEAFDVPVLSHNELLPTININIVERVNVPDLLLEAV</sequence>
<feature type="transmembrane region" description="Helical" evidence="1">
    <location>
        <begin position="287"/>
        <end position="305"/>
    </location>
</feature>
<gene>
    <name evidence="2" type="ORF">JAZ04_01130</name>
</gene>
<keyword evidence="1" id="KW-0472">Membrane</keyword>
<dbReference type="Pfam" id="PF00771">
    <property type="entry name" value="FHIPEP"/>
    <property type="match status" value="2"/>
</dbReference>
<dbReference type="PIRSF" id="PIRSF005419">
    <property type="entry name" value="FlhA"/>
    <property type="match status" value="1"/>
</dbReference>
<evidence type="ECO:0000313" key="2">
    <source>
        <dbReference type="EMBL" id="MCG7937448.1"/>
    </source>
</evidence>
<feature type="transmembrane region" description="Helical" evidence="1">
    <location>
        <begin position="206"/>
        <end position="228"/>
    </location>
</feature>
<feature type="transmembrane region" description="Helical" evidence="1">
    <location>
        <begin position="248"/>
        <end position="266"/>
    </location>
</feature>
<dbReference type="EMBL" id="JAEPDI010000001">
    <property type="protein sequence ID" value="MCG7937448.1"/>
    <property type="molecule type" value="Genomic_DNA"/>
</dbReference>
<dbReference type="InterPro" id="IPR042196">
    <property type="entry name" value="FHIPEP_4"/>
</dbReference>
<dbReference type="Proteomes" id="UP000886687">
    <property type="component" value="Unassembled WGS sequence"/>
</dbReference>
<evidence type="ECO:0000256" key="1">
    <source>
        <dbReference type="SAM" id="Phobius"/>
    </source>
</evidence>
<comment type="caution">
    <text evidence="2">The sequence shown here is derived from an EMBL/GenBank/DDBJ whole genome shotgun (WGS) entry which is preliminary data.</text>
</comment>
<dbReference type="Gene3D" id="3.40.50.12790">
    <property type="entry name" value="FHIPEP family, domain 4"/>
    <property type="match status" value="1"/>
</dbReference>
<dbReference type="GO" id="GO:0009306">
    <property type="term" value="P:protein secretion"/>
    <property type="evidence" value="ECO:0007669"/>
    <property type="project" value="InterPro"/>
</dbReference>
<feature type="transmembrane region" description="Helical" evidence="1">
    <location>
        <begin position="311"/>
        <end position="331"/>
    </location>
</feature>
<dbReference type="Gene3D" id="1.10.8.540">
    <property type="entry name" value="FHIPEP family, domain 3"/>
    <property type="match status" value="1"/>
</dbReference>
<feature type="transmembrane region" description="Helical" evidence="1">
    <location>
        <begin position="79"/>
        <end position="100"/>
    </location>
</feature>
<dbReference type="GO" id="GO:0005886">
    <property type="term" value="C:plasma membrane"/>
    <property type="evidence" value="ECO:0007669"/>
    <property type="project" value="TreeGrafter"/>
</dbReference>
<accession>A0A9E4K1X7</accession>
<proteinExistence type="predicted"/>
<name>A0A9E4K1X7_9GAMM</name>
<reference evidence="2" key="1">
    <citation type="journal article" date="2021" name="Proc. Natl. Acad. Sci. U.S.A.">
        <title>Global biogeography of chemosynthetic symbionts reveals both localized and globally distributed symbiont groups. .</title>
        <authorList>
            <person name="Osvatic J.T."/>
            <person name="Wilkins L.G.E."/>
            <person name="Leibrecht L."/>
            <person name="Leray M."/>
            <person name="Zauner S."/>
            <person name="Polzin J."/>
            <person name="Camacho Y."/>
            <person name="Gros O."/>
            <person name="van Gils J.A."/>
            <person name="Eisen J.A."/>
            <person name="Petersen J.M."/>
            <person name="Yuen B."/>
        </authorList>
    </citation>
    <scope>NUCLEOTIDE SEQUENCE</scope>
    <source>
        <strain evidence="2">MAGL173</strain>
    </source>
</reference>
<organism evidence="2 3">
    <name type="scientific">Candidatus Thiodiazotropha lotti</name>
    <dbReference type="NCBI Taxonomy" id="2792787"/>
    <lineage>
        <taxon>Bacteria</taxon>
        <taxon>Pseudomonadati</taxon>
        <taxon>Pseudomonadota</taxon>
        <taxon>Gammaproteobacteria</taxon>
        <taxon>Chromatiales</taxon>
        <taxon>Sedimenticolaceae</taxon>
        <taxon>Candidatus Thiodiazotropha</taxon>
    </lineage>
</organism>
<dbReference type="InterPro" id="IPR042193">
    <property type="entry name" value="FHIPEP_3"/>
</dbReference>
<dbReference type="InterPro" id="IPR001712">
    <property type="entry name" value="T3SS_FHIPEP"/>
</dbReference>
<dbReference type="PANTHER" id="PTHR30161:SF2">
    <property type="entry name" value="INVASION PROTEIN INVA"/>
    <property type="match status" value="1"/>
</dbReference>
<feature type="transmembrane region" description="Helical" evidence="1">
    <location>
        <begin position="120"/>
        <end position="139"/>
    </location>
</feature>
<keyword evidence="1" id="KW-1133">Transmembrane helix</keyword>
<evidence type="ECO:0000313" key="3">
    <source>
        <dbReference type="Proteomes" id="UP000886687"/>
    </source>
</evidence>
<feature type="transmembrane region" description="Helical" evidence="1">
    <location>
        <begin position="21"/>
        <end position="42"/>
    </location>
</feature>
<feature type="transmembrane region" description="Helical" evidence="1">
    <location>
        <begin position="48"/>
        <end position="67"/>
    </location>
</feature>